<dbReference type="RefSeq" id="WP_209465891.1">
    <property type="nucleotide sequence ID" value="NZ_JAGGLG010000007.1"/>
</dbReference>
<dbReference type="Proteomes" id="UP001519289">
    <property type="component" value="Unassembled WGS sequence"/>
</dbReference>
<keyword evidence="2" id="KW-1185">Reference proteome</keyword>
<reference evidence="1 2" key="1">
    <citation type="submission" date="2021-03" db="EMBL/GenBank/DDBJ databases">
        <title>Genomic Encyclopedia of Type Strains, Phase IV (KMG-IV): sequencing the most valuable type-strain genomes for metagenomic binning, comparative biology and taxonomic classification.</title>
        <authorList>
            <person name="Goeker M."/>
        </authorList>
    </citation>
    <scope>NUCLEOTIDE SEQUENCE [LARGE SCALE GENOMIC DNA]</scope>
    <source>
        <strain evidence="1 2">DSM 27138</strain>
    </source>
</reference>
<sequence length="67" mass="8031">MQYLVFEFPTEKEMRDTVKKLWDGYNVSGEMMIRPLSGGKWRVEVHTEKELRESTLEKFADYRIEGD</sequence>
<organism evidence="1 2">
    <name type="scientific">Symbiobacterium terraclitae</name>
    <dbReference type="NCBI Taxonomy" id="557451"/>
    <lineage>
        <taxon>Bacteria</taxon>
        <taxon>Bacillati</taxon>
        <taxon>Bacillota</taxon>
        <taxon>Clostridia</taxon>
        <taxon>Eubacteriales</taxon>
        <taxon>Symbiobacteriaceae</taxon>
        <taxon>Symbiobacterium</taxon>
    </lineage>
</organism>
<comment type="caution">
    <text evidence="1">The sequence shown here is derived from an EMBL/GenBank/DDBJ whole genome shotgun (WGS) entry which is preliminary data.</text>
</comment>
<name>A0ABS4JTG0_9FIRM</name>
<proteinExistence type="predicted"/>
<protein>
    <submittedName>
        <fullName evidence="1">Uncharacterized protein</fullName>
    </submittedName>
</protein>
<dbReference type="EMBL" id="JAGGLG010000007">
    <property type="protein sequence ID" value="MBP2017749.1"/>
    <property type="molecule type" value="Genomic_DNA"/>
</dbReference>
<evidence type="ECO:0000313" key="2">
    <source>
        <dbReference type="Proteomes" id="UP001519289"/>
    </source>
</evidence>
<gene>
    <name evidence="1" type="ORF">J2Z79_001134</name>
</gene>
<accession>A0ABS4JTG0</accession>
<evidence type="ECO:0000313" key="1">
    <source>
        <dbReference type="EMBL" id="MBP2017749.1"/>
    </source>
</evidence>